<dbReference type="Pfam" id="PF13489">
    <property type="entry name" value="Methyltransf_23"/>
    <property type="match status" value="1"/>
</dbReference>
<accession>A0ABU8WNG7</accession>
<dbReference type="EMBL" id="JBBKZT010000009">
    <property type="protein sequence ID" value="MEJ8849001.1"/>
    <property type="molecule type" value="Genomic_DNA"/>
</dbReference>
<dbReference type="RefSeq" id="WP_340344132.1">
    <property type="nucleotide sequence ID" value="NZ_JBBKZT010000009.1"/>
</dbReference>
<gene>
    <name evidence="1" type="ORF">WKW82_20255</name>
</gene>
<dbReference type="GO" id="GO:0032259">
    <property type="term" value="P:methylation"/>
    <property type="evidence" value="ECO:0007669"/>
    <property type="project" value="UniProtKB-KW"/>
</dbReference>
<evidence type="ECO:0000313" key="1">
    <source>
        <dbReference type="EMBL" id="MEJ8849001.1"/>
    </source>
</evidence>
<comment type="caution">
    <text evidence="1">The sequence shown here is derived from an EMBL/GenBank/DDBJ whole genome shotgun (WGS) entry which is preliminary data.</text>
</comment>
<protein>
    <submittedName>
        <fullName evidence="1">Class I SAM-dependent methyltransferase</fullName>
        <ecNumber evidence="1">2.1.1.-</ecNumber>
    </submittedName>
</protein>
<keyword evidence="1" id="KW-0489">Methyltransferase</keyword>
<dbReference type="InterPro" id="IPR029063">
    <property type="entry name" value="SAM-dependent_MTases_sf"/>
</dbReference>
<dbReference type="SUPFAM" id="SSF53335">
    <property type="entry name" value="S-adenosyl-L-methionine-dependent methyltransferases"/>
    <property type="match status" value="1"/>
</dbReference>
<dbReference type="Gene3D" id="3.40.50.150">
    <property type="entry name" value="Vaccinia Virus protein VP39"/>
    <property type="match status" value="1"/>
</dbReference>
<keyword evidence="2" id="KW-1185">Reference proteome</keyword>
<dbReference type="PANTHER" id="PTHR43861">
    <property type="entry name" value="TRANS-ACONITATE 2-METHYLTRANSFERASE-RELATED"/>
    <property type="match status" value="1"/>
</dbReference>
<keyword evidence="1" id="KW-0808">Transferase</keyword>
<dbReference type="EC" id="2.1.1.-" evidence="1"/>
<dbReference type="PANTHER" id="PTHR43861:SF1">
    <property type="entry name" value="TRANS-ACONITATE 2-METHYLTRANSFERASE"/>
    <property type="match status" value="1"/>
</dbReference>
<dbReference type="CDD" id="cd02440">
    <property type="entry name" value="AdoMet_MTases"/>
    <property type="match status" value="1"/>
</dbReference>
<proteinExistence type="predicted"/>
<organism evidence="1 2">
    <name type="scientific">Variovorax rhizosphaerae</name>
    <dbReference type="NCBI Taxonomy" id="1836200"/>
    <lineage>
        <taxon>Bacteria</taxon>
        <taxon>Pseudomonadati</taxon>
        <taxon>Pseudomonadota</taxon>
        <taxon>Betaproteobacteria</taxon>
        <taxon>Burkholderiales</taxon>
        <taxon>Comamonadaceae</taxon>
        <taxon>Variovorax</taxon>
    </lineage>
</organism>
<evidence type="ECO:0000313" key="2">
    <source>
        <dbReference type="Proteomes" id="UP001385892"/>
    </source>
</evidence>
<dbReference type="GO" id="GO:0008168">
    <property type="term" value="F:methyltransferase activity"/>
    <property type="evidence" value="ECO:0007669"/>
    <property type="project" value="UniProtKB-KW"/>
</dbReference>
<reference evidence="1 2" key="1">
    <citation type="submission" date="2024-03" db="EMBL/GenBank/DDBJ databases">
        <title>Novel species of the genus Variovorax.</title>
        <authorList>
            <person name="Liu Q."/>
            <person name="Xin Y.-H."/>
        </authorList>
    </citation>
    <scope>NUCLEOTIDE SEQUENCE [LARGE SCALE GENOMIC DNA]</scope>
    <source>
        <strain evidence="1 2">KACC 18900</strain>
    </source>
</reference>
<dbReference type="Proteomes" id="UP001385892">
    <property type="component" value="Unassembled WGS sequence"/>
</dbReference>
<name>A0ABU8WNG7_9BURK</name>
<sequence>MTQFLWQDRDQRAYTYVFNPRPECLALIQRDPTVALDIGCGSGAVGQALRQRFPHCALWGCEFDPSAAQLARQHFDHVVEQDVETVDFNALGLAKPFDLICLFDVLEHLVNPWQLLHGLLRIVAPDAHLLVSLPNASNLPMLYDALRGHWHYRRWGLLDFTHLRFFTDFDARKMFYQAGYRVLDHRVTYLGEGGAIFQRHRGESFPLSLSVGELSIKVQSVDDLSRLCADQNLYLIAPHHGQLHDDAERTMASAAYPHTFAFGGD</sequence>